<protein>
    <submittedName>
        <fullName evidence="1">Uncharacterized protein</fullName>
    </submittedName>
</protein>
<name>A0A0K2UT41_LEPSM</name>
<dbReference type="EMBL" id="HACA01023500">
    <property type="protein sequence ID" value="CDW40861.1"/>
    <property type="molecule type" value="Transcribed_RNA"/>
</dbReference>
<proteinExistence type="predicted"/>
<evidence type="ECO:0000313" key="1">
    <source>
        <dbReference type="EMBL" id="CDW40861.1"/>
    </source>
</evidence>
<sequence>MNVGNSVGGKGMSRKRRKYVSLRARLLAPSHIFYIKGSSKMFFLEVKVTEVLKTDWKEKLLGSRVIIIFPVEPSLPKDLRFMQNDPHLGLTYEITHLVKASLSLTSFQDIFSVFKITPDTKCEIISFPDAGSSMNESTITTTLNHNVAFSYKGIVTDDSFASSGVYILDKIVKLVATNLCVVTNVRLFKKGMTLEIFNSHYHGPESVIFLCARSFVKSHHYSNETSVHSKTSVDVYKEDPIVDLALDFNLGLRNILQLLEFKNALGVSLLKTPINGTVFRNIIKSCLQISEFHTEYRSLVKEYFSTDEEHKSCCVIDVDLFQNNLIKPFKSIKAFKESFLSQFPTKKTVETESNKWIRWGSDVIEVNPKIKGPLVGKLIMDKNTGRYILKDNTESIPLILMEDEEPHHIGYLDLVINSLVILCEFNYYLVFEKSTNWNKMYILLRENDLKKSIFSAESHAIDTNPELMDNEWIVIRCSPPTRNISSSISTPLEFIVEGKSKYSEKTEYLTIPCKDYIYLRPGTKIYHFKDFIDTKKEYYRLYFIKANRSILCDPQIDIKLFKNCLASHKITEIMANAPISGINFKCIVVNRWLYKSADKSKGSSYKDQCLTTLEPTEFGFVNCHSLQLVVAEDNTNEPLYNISFKNRENVPYPLGIVPGMRVVVTSLEADLSLGNKSSVFFVATPMTSIILLDFSELKDSIVSVADLKKYKNGPNRVINAFVDKFKKLTMTAYCLSCNTALSPGGCCPYVGCHATTPSNYVKVYSIFELSDESGEIVAVVSNTRETLQILLSLGDKEWDALMKVVIQIGYFTYTYKGFRQLPYTKFHEDALSEDCGKEMESYINYFYVLTEFHRLRYRIRCRPFKHNNFRDLYYCLNVSNVNYDVMDCQLLQEL</sequence>
<organism evidence="1">
    <name type="scientific">Lepeophtheirus salmonis</name>
    <name type="common">Salmon louse</name>
    <name type="synonym">Caligus salmonis</name>
    <dbReference type="NCBI Taxonomy" id="72036"/>
    <lineage>
        <taxon>Eukaryota</taxon>
        <taxon>Metazoa</taxon>
        <taxon>Ecdysozoa</taxon>
        <taxon>Arthropoda</taxon>
        <taxon>Crustacea</taxon>
        <taxon>Multicrustacea</taxon>
        <taxon>Hexanauplia</taxon>
        <taxon>Copepoda</taxon>
        <taxon>Siphonostomatoida</taxon>
        <taxon>Caligidae</taxon>
        <taxon>Lepeophtheirus</taxon>
    </lineage>
</organism>
<reference evidence="1" key="1">
    <citation type="submission" date="2014-05" db="EMBL/GenBank/DDBJ databases">
        <authorList>
            <person name="Chronopoulou M."/>
        </authorList>
    </citation>
    <scope>NUCLEOTIDE SEQUENCE</scope>
    <source>
        <tissue evidence="1">Whole organism</tissue>
    </source>
</reference>
<accession>A0A0K2UT41</accession>
<dbReference type="AlphaFoldDB" id="A0A0K2UT41"/>